<dbReference type="PANTHER" id="PTHR21505:SF15">
    <property type="entry name" value="RE18252P"/>
    <property type="match status" value="1"/>
</dbReference>
<proteinExistence type="predicted"/>
<feature type="compositionally biased region" description="Polar residues" evidence="1">
    <location>
        <begin position="109"/>
        <end position="130"/>
    </location>
</feature>
<comment type="caution">
    <text evidence="3">The sequence shown here is derived from an EMBL/GenBank/DDBJ whole genome shotgun (WGS) entry which is preliminary data.</text>
</comment>
<evidence type="ECO:0000259" key="2">
    <source>
        <dbReference type="PROSITE" id="PS51029"/>
    </source>
</evidence>
<dbReference type="Proteomes" id="UP001152888">
    <property type="component" value="Unassembled WGS sequence"/>
</dbReference>
<dbReference type="SMART" id="SM00595">
    <property type="entry name" value="MADF"/>
    <property type="match status" value="1"/>
</dbReference>
<organism evidence="3 4">
    <name type="scientific">Acanthoscelides obtectus</name>
    <name type="common">Bean weevil</name>
    <name type="synonym">Bruchus obtectus</name>
    <dbReference type="NCBI Taxonomy" id="200917"/>
    <lineage>
        <taxon>Eukaryota</taxon>
        <taxon>Metazoa</taxon>
        <taxon>Ecdysozoa</taxon>
        <taxon>Arthropoda</taxon>
        <taxon>Hexapoda</taxon>
        <taxon>Insecta</taxon>
        <taxon>Pterygota</taxon>
        <taxon>Neoptera</taxon>
        <taxon>Endopterygota</taxon>
        <taxon>Coleoptera</taxon>
        <taxon>Polyphaga</taxon>
        <taxon>Cucujiformia</taxon>
        <taxon>Chrysomeloidea</taxon>
        <taxon>Chrysomelidae</taxon>
        <taxon>Bruchinae</taxon>
        <taxon>Bruchini</taxon>
        <taxon>Acanthoscelides</taxon>
    </lineage>
</organism>
<name>A0A9P0NXU0_ACAOB</name>
<feature type="region of interest" description="Disordered" evidence="1">
    <location>
        <begin position="217"/>
        <end position="251"/>
    </location>
</feature>
<feature type="region of interest" description="Disordered" evidence="1">
    <location>
        <begin position="106"/>
        <end position="140"/>
    </location>
</feature>
<evidence type="ECO:0000313" key="4">
    <source>
        <dbReference type="Proteomes" id="UP001152888"/>
    </source>
</evidence>
<dbReference type="Pfam" id="PF10545">
    <property type="entry name" value="MADF_DNA_bdg"/>
    <property type="match status" value="1"/>
</dbReference>
<keyword evidence="4" id="KW-1185">Reference proteome</keyword>
<evidence type="ECO:0000256" key="1">
    <source>
        <dbReference type="SAM" id="MobiDB-lite"/>
    </source>
</evidence>
<dbReference type="AlphaFoldDB" id="A0A9P0NXU0"/>
<dbReference type="EMBL" id="CAKOFQ010006669">
    <property type="protein sequence ID" value="CAH1957201.1"/>
    <property type="molecule type" value="Genomic_DNA"/>
</dbReference>
<reference evidence="3" key="1">
    <citation type="submission" date="2022-03" db="EMBL/GenBank/DDBJ databases">
        <authorList>
            <person name="Sayadi A."/>
        </authorList>
    </citation>
    <scope>NUCLEOTIDE SEQUENCE</scope>
</reference>
<protein>
    <recommendedName>
        <fullName evidence="2">MADF domain-containing protein</fullName>
    </recommendedName>
</protein>
<feature type="compositionally biased region" description="Polar residues" evidence="1">
    <location>
        <begin position="217"/>
        <end position="238"/>
    </location>
</feature>
<dbReference type="PANTHER" id="PTHR21505">
    <property type="entry name" value="MADF DOMAIN-CONTAINING PROTEIN-RELATED"/>
    <property type="match status" value="1"/>
</dbReference>
<accession>A0A9P0NXU0</accession>
<evidence type="ECO:0000313" key="3">
    <source>
        <dbReference type="EMBL" id="CAH1957201.1"/>
    </source>
</evidence>
<gene>
    <name evidence="3" type="ORF">ACAOBT_LOCUS1956</name>
</gene>
<dbReference type="OrthoDB" id="6720674at2759"/>
<dbReference type="PROSITE" id="PS51029">
    <property type="entry name" value="MADF"/>
    <property type="match status" value="1"/>
</dbReference>
<sequence>MSFNWDDEAVLLLIEQFHENDILWNPGNADYKNRNKRMDALNIIASVFDIDKGEVERKLKNLTSHYFREKKKFEQLQKSGAGIDDVQEPKWFAYKALNFLRDKNKPLPTVNSENDMDSQKSQQNNATATSSRKRRCGTDGDSDIAEALQVLKNMSASSSARDDASIFGEYIASKIRKMDPMTISTVQYHIQNIIYQAEMGVYSRPSRVEAAQGYFTTSTPESVRPATSHSNYTDNSDTQDTESHCSSVLGI</sequence>
<feature type="domain" description="MADF" evidence="2">
    <location>
        <begin position="12"/>
        <end position="105"/>
    </location>
</feature>
<dbReference type="InterPro" id="IPR006578">
    <property type="entry name" value="MADF-dom"/>
</dbReference>